<evidence type="ECO:0000313" key="2">
    <source>
        <dbReference type="Proteomes" id="UP001207468"/>
    </source>
</evidence>
<dbReference type="Proteomes" id="UP001207468">
    <property type="component" value="Unassembled WGS sequence"/>
</dbReference>
<reference evidence="1" key="1">
    <citation type="submission" date="2021-03" db="EMBL/GenBank/DDBJ databases">
        <title>Evolutionary priming and transition to the ectomycorrhizal habit in an iconic lineage of mushroom-forming fungi: is preadaptation a requirement?</title>
        <authorList>
            <consortium name="DOE Joint Genome Institute"/>
            <person name="Looney B.P."/>
            <person name="Miyauchi S."/>
            <person name="Morin E."/>
            <person name="Drula E."/>
            <person name="Courty P.E."/>
            <person name="Chicoki N."/>
            <person name="Fauchery L."/>
            <person name="Kohler A."/>
            <person name="Kuo A."/>
            <person name="LaButti K."/>
            <person name="Pangilinan J."/>
            <person name="Lipzen A."/>
            <person name="Riley R."/>
            <person name="Andreopoulos W."/>
            <person name="He G."/>
            <person name="Johnson J."/>
            <person name="Barry K.W."/>
            <person name="Grigoriev I.V."/>
            <person name="Nagy L."/>
            <person name="Hibbett D."/>
            <person name="Henrissat B."/>
            <person name="Matheny P.B."/>
            <person name="Labbe J."/>
            <person name="Martin A.F."/>
        </authorList>
    </citation>
    <scope>NUCLEOTIDE SEQUENCE</scope>
    <source>
        <strain evidence="1">BPL698</strain>
    </source>
</reference>
<name>A0ACC0UIB4_9AGAM</name>
<dbReference type="EMBL" id="JAGFNK010000021">
    <property type="protein sequence ID" value="KAI9511459.1"/>
    <property type="molecule type" value="Genomic_DNA"/>
</dbReference>
<accession>A0ACC0UIB4</accession>
<gene>
    <name evidence="1" type="ORF">F5148DRAFT_324898</name>
</gene>
<organism evidence="1 2">
    <name type="scientific">Russula earlei</name>
    <dbReference type="NCBI Taxonomy" id="71964"/>
    <lineage>
        <taxon>Eukaryota</taxon>
        <taxon>Fungi</taxon>
        <taxon>Dikarya</taxon>
        <taxon>Basidiomycota</taxon>
        <taxon>Agaricomycotina</taxon>
        <taxon>Agaricomycetes</taxon>
        <taxon>Russulales</taxon>
        <taxon>Russulaceae</taxon>
        <taxon>Russula</taxon>
    </lineage>
</organism>
<sequence>MRPTSVFAIFCLVVGVVPSSALPAKELLTNPFSNAPHYFEIVGGRKIHHGPVNVPFYGKKPYPPPKDKPLPPLPLSKDKPLPPLPPSKVKPLPPLPAPERPPTAMHSRPNIIERIKGQAASWLNSARQAGMAFGRPRQYARVRPYHWKRQDRVLVDA</sequence>
<proteinExistence type="predicted"/>
<comment type="caution">
    <text evidence="1">The sequence shown here is derived from an EMBL/GenBank/DDBJ whole genome shotgun (WGS) entry which is preliminary data.</text>
</comment>
<protein>
    <submittedName>
        <fullName evidence="1">Uncharacterized protein</fullName>
    </submittedName>
</protein>
<evidence type="ECO:0000313" key="1">
    <source>
        <dbReference type="EMBL" id="KAI9511459.1"/>
    </source>
</evidence>
<keyword evidence="2" id="KW-1185">Reference proteome</keyword>